<feature type="compositionally biased region" description="Basic and acidic residues" evidence="1">
    <location>
        <begin position="86"/>
        <end position="100"/>
    </location>
</feature>
<sequence>ELLLKTRRAQYLDLQTQELKGRLHDAEECRRRRIGLIQGAKARLLDLARSVATDLAGHDREEIERVLDERVRRILEEWARGDGSEMRSAECGVRNEKSEENGAAEGAAQAGDGAGG</sequence>
<feature type="non-terminal residue" evidence="2">
    <location>
        <position position="1"/>
    </location>
</feature>
<name>X1FHA9_9ZZZZ</name>
<evidence type="ECO:0000256" key="1">
    <source>
        <dbReference type="SAM" id="MobiDB-lite"/>
    </source>
</evidence>
<accession>X1FHA9</accession>
<feature type="compositionally biased region" description="Low complexity" evidence="1">
    <location>
        <begin position="103"/>
        <end position="116"/>
    </location>
</feature>
<proteinExistence type="predicted"/>
<feature type="region of interest" description="Disordered" evidence="1">
    <location>
        <begin position="86"/>
        <end position="116"/>
    </location>
</feature>
<evidence type="ECO:0000313" key="2">
    <source>
        <dbReference type="EMBL" id="GAH31910.1"/>
    </source>
</evidence>
<dbReference type="EMBL" id="BARU01014271">
    <property type="protein sequence ID" value="GAH31910.1"/>
    <property type="molecule type" value="Genomic_DNA"/>
</dbReference>
<dbReference type="AlphaFoldDB" id="X1FHA9"/>
<reference evidence="2" key="1">
    <citation type="journal article" date="2014" name="Front. Microbiol.">
        <title>High frequency of phylogenetically diverse reductive dehalogenase-homologous genes in deep subseafloor sedimentary metagenomes.</title>
        <authorList>
            <person name="Kawai M."/>
            <person name="Futagami T."/>
            <person name="Toyoda A."/>
            <person name="Takaki Y."/>
            <person name="Nishi S."/>
            <person name="Hori S."/>
            <person name="Arai W."/>
            <person name="Tsubouchi T."/>
            <person name="Morono Y."/>
            <person name="Uchiyama I."/>
            <person name="Ito T."/>
            <person name="Fujiyama A."/>
            <person name="Inagaki F."/>
            <person name="Takami H."/>
        </authorList>
    </citation>
    <scope>NUCLEOTIDE SEQUENCE</scope>
    <source>
        <strain evidence="2">Expedition CK06-06</strain>
    </source>
</reference>
<comment type="caution">
    <text evidence="2">The sequence shown here is derived from an EMBL/GenBank/DDBJ whole genome shotgun (WGS) entry which is preliminary data.</text>
</comment>
<protein>
    <submittedName>
        <fullName evidence="2">Uncharacterized protein</fullName>
    </submittedName>
</protein>
<organism evidence="2">
    <name type="scientific">marine sediment metagenome</name>
    <dbReference type="NCBI Taxonomy" id="412755"/>
    <lineage>
        <taxon>unclassified sequences</taxon>
        <taxon>metagenomes</taxon>
        <taxon>ecological metagenomes</taxon>
    </lineage>
</organism>
<gene>
    <name evidence="2" type="ORF">S03H2_25287</name>
</gene>